<reference evidence="4" key="2">
    <citation type="submission" date="2025-08" db="UniProtKB">
        <authorList>
            <consortium name="RefSeq"/>
        </authorList>
    </citation>
    <scope>IDENTIFICATION</scope>
    <source>
        <tissue evidence="4">Whole organism</tissue>
    </source>
</reference>
<gene>
    <name evidence="4" type="primary">LOC127748640</name>
</gene>
<feature type="region of interest" description="Disordered" evidence="1">
    <location>
        <begin position="62"/>
        <end position="95"/>
    </location>
</feature>
<proteinExistence type="predicted"/>
<feature type="compositionally biased region" description="Acidic residues" evidence="1">
    <location>
        <begin position="80"/>
        <end position="95"/>
    </location>
</feature>
<dbReference type="AlphaFoldDB" id="A0A9C6WVP4"/>
<organism evidence="3 4">
    <name type="scientific">Frankliniella occidentalis</name>
    <name type="common">Western flower thrips</name>
    <name type="synonym">Euthrips occidentalis</name>
    <dbReference type="NCBI Taxonomy" id="133901"/>
    <lineage>
        <taxon>Eukaryota</taxon>
        <taxon>Metazoa</taxon>
        <taxon>Ecdysozoa</taxon>
        <taxon>Arthropoda</taxon>
        <taxon>Hexapoda</taxon>
        <taxon>Insecta</taxon>
        <taxon>Pterygota</taxon>
        <taxon>Neoptera</taxon>
        <taxon>Paraneoptera</taxon>
        <taxon>Thysanoptera</taxon>
        <taxon>Terebrantia</taxon>
        <taxon>Thripoidea</taxon>
        <taxon>Thripidae</taxon>
        <taxon>Frankliniella</taxon>
    </lineage>
</organism>
<feature type="non-terminal residue" evidence="4">
    <location>
        <position position="95"/>
    </location>
</feature>
<feature type="signal peptide" evidence="2">
    <location>
        <begin position="1"/>
        <end position="20"/>
    </location>
</feature>
<dbReference type="KEGG" id="foc:127748640"/>
<evidence type="ECO:0000313" key="4">
    <source>
        <dbReference type="RefSeq" id="XP_052120589.1"/>
    </source>
</evidence>
<keyword evidence="3" id="KW-1185">Reference proteome</keyword>
<feature type="chain" id="PRO_5039623266" evidence="2">
    <location>
        <begin position="21"/>
        <end position="95"/>
    </location>
</feature>
<dbReference type="OrthoDB" id="6090360at2759"/>
<accession>A0A9C6WVP4</accession>
<name>A0A9C6WVP4_FRAOC</name>
<evidence type="ECO:0000256" key="2">
    <source>
        <dbReference type="SAM" id="SignalP"/>
    </source>
</evidence>
<dbReference type="RefSeq" id="XP_052120589.1">
    <property type="nucleotide sequence ID" value="XM_052264629.1"/>
</dbReference>
<protein>
    <submittedName>
        <fullName evidence="4">Prothoracicostatic peptide-like</fullName>
    </submittedName>
</protein>
<evidence type="ECO:0000256" key="1">
    <source>
        <dbReference type="SAM" id="MobiDB-lite"/>
    </source>
</evidence>
<reference evidence="4" key="1">
    <citation type="journal article" date="2018" name="Proc. Natl. Acad. Sci. U.S.A.">
        <title>Phylogenomics and the evolution of hemipteroid insects.</title>
        <authorList>
            <person name="Johnson K.P."/>
            <person name="Dietrich C.H."/>
            <person name="Friedrich F."/>
            <person name="Beutel R.G."/>
            <person name="Wipfler B."/>
            <person name="Peters R.S."/>
            <person name="Allen J.M."/>
            <person name="Petersen M."/>
            <person name="Donath A."/>
            <person name="Walden K.K."/>
            <person name="Kozlov A.M."/>
            <person name="Podsiadlowski L."/>
            <person name="Mayer C."/>
            <person name="Meusemann K."/>
            <person name="Vasilikopoulos A."/>
            <person name="Waterhouse R.M."/>
            <person name="Cameron S.L."/>
            <person name="Weirauch C."/>
            <person name="Swanson D.R."/>
            <person name="Percy D.M."/>
            <person name="Hardy N.B."/>
            <person name="Terry I."/>
            <person name="Liu S."/>
            <person name="Zhou X."/>
            <person name="Misof B."/>
            <person name="Robertson H.M."/>
            <person name="Yoshizawa K."/>
        </authorList>
    </citation>
    <scope>NUCLEOTIDE SEQUENCE</scope>
    <source>
        <tissue evidence="4">Whole organism</tissue>
    </source>
</reference>
<evidence type="ECO:0000313" key="3">
    <source>
        <dbReference type="Proteomes" id="UP000504606"/>
    </source>
</evidence>
<dbReference type="Proteomes" id="UP000504606">
    <property type="component" value="Unplaced"/>
</dbReference>
<keyword evidence="2" id="KW-0732">Signal</keyword>
<dbReference type="GeneID" id="127748640"/>
<sequence>MRWLALWAVASFTLQGFCLATDDTSSSAHDVVAPEDANHQLVELTDLDEDKRTWSQYQPGWGKRSWDAMGGGWGKRAGSDEVEQEEGEEEEEEDA</sequence>